<evidence type="ECO:0000256" key="7">
    <source>
        <dbReference type="ARBA" id="ARBA00022801"/>
    </source>
</evidence>
<comment type="pathway">
    <text evidence="2">Cofactor biosynthesis; riboflavin biosynthesis; 5-amino-6-(D-ribitylamino)uracil from GTP: step 1/4.</text>
</comment>
<keyword evidence="4" id="KW-0686">Riboflavin biosynthesis</keyword>
<keyword evidence="6" id="KW-0547">Nucleotide-binding</keyword>
<dbReference type="Proteomes" id="UP001595279">
    <property type="component" value="Unassembled WGS sequence"/>
</dbReference>
<dbReference type="InterPro" id="IPR032677">
    <property type="entry name" value="GTP_cyclohydro_II"/>
</dbReference>
<sequence length="204" mass="23279">MREKTVFFKWFVWLDSKVLGGKELNIDQIVRKDLNEFQHSSVLVYGDLNDENITPFIRLHSICQTGDIFGSKKCDCGRQFEKSLELILDNGSGALFYLTDHEGRGIGLFNKALTYLLQQDGLDTVEANLELGLDVDRRQYGEAINILGYLTNRPINLITNNPLKISSLLESQLDIKEIIPLWTEASEHNAYYVQTKIEKTGHLI</sequence>
<evidence type="ECO:0000256" key="9">
    <source>
        <dbReference type="ARBA" id="ARBA00023134"/>
    </source>
</evidence>
<dbReference type="InterPro" id="IPR036144">
    <property type="entry name" value="RibA-like_sf"/>
</dbReference>
<evidence type="ECO:0000256" key="6">
    <source>
        <dbReference type="ARBA" id="ARBA00022741"/>
    </source>
</evidence>
<comment type="catalytic activity">
    <reaction evidence="10">
        <text>GTP + 4 H2O = 2,5-diamino-6-hydroxy-4-(5-phosphoribosylamino)-pyrimidine + formate + 2 phosphate + 3 H(+)</text>
        <dbReference type="Rhea" id="RHEA:23704"/>
        <dbReference type="ChEBI" id="CHEBI:15377"/>
        <dbReference type="ChEBI" id="CHEBI:15378"/>
        <dbReference type="ChEBI" id="CHEBI:15740"/>
        <dbReference type="ChEBI" id="CHEBI:37565"/>
        <dbReference type="ChEBI" id="CHEBI:43474"/>
        <dbReference type="ChEBI" id="CHEBI:58614"/>
        <dbReference type="EC" id="3.5.4.25"/>
    </reaction>
</comment>
<evidence type="ECO:0000256" key="8">
    <source>
        <dbReference type="ARBA" id="ARBA00022833"/>
    </source>
</evidence>
<keyword evidence="8" id="KW-0862">Zinc</keyword>
<accession>A0ABV7CTV4</accession>
<dbReference type="GO" id="GO:0003935">
    <property type="term" value="F:GTP cyclohydrolase II activity"/>
    <property type="evidence" value="ECO:0007669"/>
    <property type="project" value="UniProtKB-EC"/>
</dbReference>
<keyword evidence="9" id="KW-0342">GTP-binding</keyword>
<dbReference type="RefSeq" id="WP_390269649.1">
    <property type="nucleotide sequence ID" value="NZ_JBHRSA010000021.1"/>
</dbReference>
<evidence type="ECO:0000256" key="3">
    <source>
        <dbReference type="ARBA" id="ARBA00012762"/>
    </source>
</evidence>
<feature type="domain" description="GTP cyclohydrolase II" evidence="11">
    <location>
        <begin position="38"/>
        <end position="180"/>
    </location>
</feature>
<keyword evidence="7 12" id="KW-0378">Hydrolase</keyword>
<dbReference type="InterPro" id="IPR000926">
    <property type="entry name" value="RibA"/>
</dbReference>
<evidence type="ECO:0000256" key="4">
    <source>
        <dbReference type="ARBA" id="ARBA00022619"/>
    </source>
</evidence>
<evidence type="ECO:0000256" key="1">
    <source>
        <dbReference type="ARBA" id="ARBA00001947"/>
    </source>
</evidence>
<dbReference type="PANTHER" id="PTHR21327:SF18">
    <property type="entry name" value="3,4-DIHYDROXY-2-BUTANONE 4-PHOSPHATE SYNTHASE"/>
    <property type="match status" value="1"/>
</dbReference>
<comment type="caution">
    <text evidence="12">The sequence shown here is derived from an EMBL/GenBank/DDBJ whole genome shotgun (WGS) entry which is preliminary data.</text>
</comment>
<evidence type="ECO:0000256" key="2">
    <source>
        <dbReference type="ARBA" id="ARBA00004853"/>
    </source>
</evidence>
<evidence type="ECO:0000259" key="11">
    <source>
        <dbReference type="Pfam" id="PF00925"/>
    </source>
</evidence>
<dbReference type="CDD" id="cd00641">
    <property type="entry name" value="GTP_cyclohydro2"/>
    <property type="match status" value="1"/>
</dbReference>
<organism evidence="12 13">
    <name type="scientific">Virgibacillus xinjiangensis</name>
    <dbReference type="NCBI Taxonomy" id="393090"/>
    <lineage>
        <taxon>Bacteria</taxon>
        <taxon>Bacillati</taxon>
        <taxon>Bacillota</taxon>
        <taxon>Bacilli</taxon>
        <taxon>Bacillales</taxon>
        <taxon>Bacillaceae</taxon>
        <taxon>Virgibacillus</taxon>
    </lineage>
</organism>
<dbReference type="SUPFAM" id="SSF142695">
    <property type="entry name" value="RibA-like"/>
    <property type="match status" value="1"/>
</dbReference>
<evidence type="ECO:0000256" key="5">
    <source>
        <dbReference type="ARBA" id="ARBA00022723"/>
    </source>
</evidence>
<proteinExistence type="predicted"/>
<protein>
    <recommendedName>
        <fullName evidence="3">GTP cyclohydrolase II</fullName>
        <ecNumber evidence="3">3.5.4.25</ecNumber>
    </recommendedName>
</protein>
<evidence type="ECO:0000313" key="12">
    <source>
        <dbReference type="EMBL" id="MFC3039698.1"/>
    </source>
</evidence>
<dbReference type="EC" id="3.5.4.25" evidence="3"/>
<comment type="cofactor">
    <cofactor evidence="1">
        <name>Zn(2+)</name>
        <dbReference type="ChEBI" id="CHEBI:29105"/>
    </cofactor>
</comment>
<dbReference type="Gene3D" id="3.40.50.10990">
    <property type="entry name" value="GTP cyclohydrolase II"/>
    <property type="match status" value="1"/>
</dbReference>
<gene>
    <name evidence="12" type="ORF">ACFOGI_05490</name>
</gene>
<dbReference type="EMBL" id="JBHRSA010000021">
    <property type="protein sequence ID" value="MFC3039698.1"/>
    <property type="molecule type" value="Genomic_DNA"/>
</dbReference>
<evidence type="ECO:0000256" key="10">
    <source>
        <dbReference type="ARBA" id="ARBA00049295"/>
    </source>
</evidence>
<dbReference type="PANTHER" id="PTHR21327">
    <property type="entry name" value="GTP CYCLOHYDROLASE II-RELATED"/>
    <property type="match status" value="1"/>
</dbReference>
<keyword evidence="5" id="KW-0479">Metal-binding</keyword>
<reference evidence="13" key="1">
    <citation type="journal article" date="2019" name="Int. J. Syst. Evol. Microbiol.">
        <title>The Global Catalogue of Microorganisms (GCM) 10K type strain sequencing project: providing services to taxonomists for standard genome sequencing and annotation.</title>
        <authorList>
            <consortium name="The Broad Institute Genomics Platform"/>
            <consortium name="The Broad Institute Genome Sequencing Center for Infectious Disease"/>
            <person name="Wu L."/>
            <person name="Ma J."/>
        </authorList>
    </citation>
    <scope>NUCLEOTIDE SEQUENCE [LARGE SCALE GENOMIC DNA]</scope>
    <source>
        <strain evidence="13">KCTC 13128</strain>
    </source>
</reference>
<name>A0ABV7CTV4_9BACI</name>
<dbReference type="Pfam" id="PF00925">
    <property type="entry name" value="GTP_cyclohydro2"/>
    <property type="match status" value="1"/>
</dbReference>
<keyword evidence="13" id="KW-1185">Reference proteome</keyword>
<dbReference type="NCBIfam" id="NF001591">
    <property type="entry name" value="PRK00393.1"/>
    <property type="match status" value="1"/>
</dbReference>
<evidence type="ECO:0000313" key="13">
    <source>
        <dbReference type="Proteomes" id="UP001595279"/>
    </source>
</evidence>